<dbReference type="SUPFAM" id="SSF46955">
    <property type="entry name" value="Putative DNA-binding domain"/>
    <property type="match status" value="1"/>
</dbReference>
<evidence type="ECO:0000313" key="2">
    <source>
        <dbReference type="EMBL" id="ROO90598.1"/>
    </source>
</evidence>
<dbReference type="Proteomes" id="UP000272400">
    <property type="component" value="Unassembled WGS sequence"/>
</dbReference>
<feature type="domain" description="Helix-turn-helix" evidence="1">
    <location>
        <begin position="20"/>
        <end position="71"/>
    </location>
</feature>
<name>A0A3N1DBV7_9ACTN</name>
<gene>
    <name evidence="2" type="ORF">EDD29_8329</name>
</gene>
<comment type="caution">
    <text evidence="2">The sequence shown here is derived from an EMBL/GenBank/DDBJ whole genome shotgun (WGS) entry which is preliminary data.</text>
</comment>
<dbReference type="RefSeq" id="WP_246053266.1">
    <property type="nucleotide sequence ID" value="NZ_RJKE01000001.1"/>
</dbReference>
<reference evidence="2 3" key="1">
    <citation type="submission" date="2018-11" db="EMBL/GenBank/DDBJ databases">
        <title>Sequencing the genomes of 1000 actinobacteria strains.</title>
        <authorList>
            <person name="Klenk H.-P."/>
        </authorList>
    </citation>
    <scope>NUCLEOTIDE SEQUENCE [LARGE SCALE GENOMIC DNA]</scope>
    <source>
        <strain evidence="2 3">DSM 44254</strain>
    </source>
</reference>
<dbReference type="Pfam" id="PF12728">
    <property type="entry name" value="HTH_17"/>
    <property type="match status" value="1"/>
</dbReference>
<evidence type="ECO:0000313" key="3">
    <source>
        <dbReference type="Proteomes" id="UP000272400"/>
    </source>
</evidence>
<proteinExistence type="predicted"/>
<evidence type="ECO:0000259" key="1">
    <source>
        <dbReference type="Pfam" id="PF12728"/>
    </source>
</evidence>
<keyword evidence="3" id="KW-1185">Reference proteome</keyword>
<dbReference type="EMBL" id="RJKE01000001">
    <property type="protein sequence ID" value="ROO90598.1"/>
    <property type="molecule type" value="Genomic_DNA"/>
</dbReference>
<organism evidence="2 3">
    <name type="scientific">Actinocorallia herbida</name>
    <dbReference type="NCBI Taxonomy" id="58109"/>
    <lineage>
        <taxon>Bacteria</taxon>
        <taxon>Bacillati</taxon>
        <taxon>Actinomycetota</taxon>
        <taxon>Actinomycetes</taxon>
        <taxon>Streptosporangiales</taxon>
        <taxon>Thermomonosporaceae</taxon>
        <taxon>Actinocorallia</taxon>
    </lineage>
</organism>
<dbReference type="AlphaFoldDB" id="A0A3N1DBV7"/>
<dbReference type="InterPro" id="IPR041657">
    <property type="entry name" value="HTH_17"/>
</dbReference>
<accession>A0A3N1DBV7</accession>
<sequence>MSDTSLARSRARFADEAPVLLSVPIVCAELGITRSTFYDWRAKGNAPRCVKLPNGCIRVRRADLDLWLTEREG</sequence>
<protein>
    <submittedName>
        <fullName evidence="2">AlpA family transcriptional regulator</fullName>
    </submittedName>
</protein>
<dbReference type="InterPro" id="IPR009061">
    <property type="entry name" value="DNA-bd_dom_put_sf"/>
</dbReference>